<protein>
    <recommendedName>
        <fullName evidence="2 6">peptidylprolyl isomerase</fullName>
        <ecNumber evidence="2 6">5.2.1.8</ecNumber>
    </recommendedName>
</protein>
<dbReference type="PANTHER" id="PTHR10516">
    <property type="entry name" value="PEPTIDYL-PROLYL CIS-TRANS ISOMERASE"/>
    <property type="match status" value="1"/>
</dbReference>
<keyword evidence="3 6" id="KW-0697">Rotamase</keyword>
<evidence type="ECO:0000256" key="4">
    <source>
        <dbReference type="ARBA" id="ARBA00023235"/>
    </source>
</evidence>
<gene>
    <name evidence="8" type="ORF">FZEAL_3825</name>
</gene>
<comment type="caution">
    <text evidence="8">The sequence shown here is derived from an EMBL/GenBank/DDBJ whole genome shotgun (WGS) entry which is preliminary data.</text>
</comment>
<keyword evidence="4 6" id="KW-0413">Isomerase</keyword>
<dbReference type="Proteomes" id="UP000635477">
    <property type="component" value="Unassembled WGS sequence"/>
</dbReference>
<dbReference type="Pfam" id="PF00254">
    <property type="entry name" value="FKBP_C"/>
    <property type="match status" value="1"/>
</dbReference>
<comment type="similarity">
    <text evidence="5">Belongs to the FKBP-type PPIase family. FKBP1 subfamily.</text>
</comment>
<dbReference type="SUPFAM" id="SSF54534">
    <property type="entry name" value="FKBP-like"/>
    <property type="match status" value="1"/>
</dbReference>
<dbReference type="InterPro" id="IPR046357">
    <property type="entry name" value="PPIase_dom_sf"/>
</dbReference>
<evidence type="ECO:0000256" key="3">
    <source>
        <dbReference type="ARBA" id="ARBA00023110"/>
    </source>
</evidence>
<comment type="catalytic activity">
    <reaction evidence="1 6">
        <text>[protein]-peptidylproline (omega=180) = [protein]-peptidylproline (omega=0)</text>
        <dbReference type="Rhea" id="RHEA:16237"/>
        <dbReference type="Rhea" id="RHEA-COMP:10747"/>
        <dbReference type="Rhea" id="RHEA-COMP:10748"/>
        <dbReference type="ChEBI" id="CHEBI:83833"/>
        <dbReference type="ChEBI" id="CHEBI:83834"/>
        <dbReference type="EC" id="5.2.1.8"/>
    </reaction>
</comment>
<dbReference type="GO" id="GO:0003755">
    <property type="term" value="F:peptidyl-prolyl cis-trans isomerase activity"/>
    <property type="evidence" value="ECO:0007669"/>
    <property type="project" value="UniProtKB-KW"/>
</dbReference>
<organism evidence="8 9">
    <name type="scientific">Fusarium zealandicum</name>
    <dbReference type="NCBI Taxonomy" id="1053134"/>
    <lineage>
        <taxon>Eukaryota</taxon>
        <taxon>Fungi</taxon>
        <taxon>Dikarya</taxon>
        <taxon>Ascomycota</taxon>
        <taxon>Pezizomycotina</taxon>
        <taxon>Sordariomycetes</taxon>
        <taxon>Hypocreomycetidae</taxon>
        <taxon>Hypocreales</taxon>
        <taxon>Nectriaceae</taxon>
        <taxon>Fusarium</taxon>
        <taxon>Fusarium staphyleae species complex</taxon>
    </lineage>
</organism>
<dbReference type="Gene3D" id="3.10.50.40">
    <property type="match status" value="2"/>
</dbReference>
<evidence type="ECO:0000259" key="7">
    <source>
        <dbReference type="PROSITE" id="PS50059"/>
    </source>
</evidence>
<dbReference type="EC" id="5.2.1.8" evidence="2 6"/>
<evidence type="ECO:0000313" key="8">
    <source>
        <dbReference type="EMBL" id="KAF4980104.1"/>
    </source>
</evidence>
<dbReference type="GO" id="GO:0005737">
    <property type="term" value="C:cytoplasm"/>
    <property type="evidence" value="ECO:0007669"/>
    <property type="project" value="TreeGrafter"/>
</dbReference>
<reference evidence="8" key="1">
    <citation type="journal article" date="2020" name="BMC Genomics">
        <title>Correction to: Identification and distribution of gene clusters required for synthesis of sphingolipid metabolism inhibitors in diverse species of the filamentous fungus Fusarium.</title>
        <authorList>
            <person name="Kim H.S."/>
            <person name="Lohmar J.M."/>
            <person name="Busman M."/>
            <person name="Brown D.W."/>
            <person name="Naumann T.A."/>
            <person name="Divon H.H."/>
            <person name="Lysoe E."/>
            <person name="Uhlig S."/>
            <person name="Proctor R.H."/>
        </authorList>
    </citation>
    <scope>NUCLEOTIDE SEQUENCE</scope>
    <source>
        <strain evidence="8">NRRL 22465</strain>
    </source>
</reference>
<dbReference type="AlphaFoldDB" id="A0A8H4XMI7"/>
<dbReference type="InterPro" id="IPR001179">
    <property type="entry name" value="PPIase_FKBP_dom"/>
</dbReference>
<accession>A0A8H4XMI7</accession>
<dbReference type="PROSITE" id="PS50059">
    <property type="entry name" value="FKBP_PPIASE"/>
    <property type="match status" value="1"/>
</dbReference>
<feature type="domain" description="PPIase FKBP-type" evidence="7">
    <location>
        <begin position="54"/>
        <end position="171"/>
    </location>
</feature>
<sequence length="171" mass="18465">MRSFSLASISRATRNTTRLNPFTPQSRNFSFTQAIMGVNKTIITEGSGAIPSNGQTVTIEYTGYLKDTNKPDNKGDKFDSSVGRGDFVVKIGVGQVIKGTPAFRSSETLRENHVDANKAIAGWDEGVTTMKVGEKATLDISPDYGYGARGFPGHIPANSSLIFDVELKNVK</sequence>
<proteinExistence type="inferred from homology"/>
<evidence type="ECO:0000256" key="2">
    <source>
        <dbReference type="ARBA" id="ARBA00013194"/>
    </source>
</evidence>
<dbReference type="PANTHER" id="PTHR10516:SF443">
    <property type="entry name" value="FK506-BINDING PROTEIN 59-RELATED"/>
    <property type="match status" value="1"/>
</dbReference>
<evidence type="ECO:0000313" key="9">
    <source>
        <dbReference type="Proteomes" id="UP000635477"/>
    </source>
</evidence>
<reference evidence="8" key="2">
    <citation type="submission" date="2020-05" db="EMBL/GenBank/DDBJ databases">
        <authorList>
            <person name="Kim H.-S."/>
            <person name="Proctor R.H."/>
            <person name="Brown D.W."/>
        </authorList>
    </citation>
    <scope>NUCLEOTIDE SEQUENCE</scope>
    <source>
        <strain evidence="8">NRRL 22465</strain>
    </source>
</reference>
<evidence type="ECO:0000256" key="6">
    <source>
        <dbReference type="PROSITE-ProRule" id="PRU00277"/>
    </source>
</evidence>
<evidence type="ECO:0000256" key="1">
    <source>
        <dbReference type="ARBA" id="ARBA00000971"/>
    </source>
</evidence>
<keyword evidence="9" id="KW-1185">Reference proteome</keyword>
<name>A0A8H4XMI7_9HYPO</name>
<dbReference type="OrthoDB" id="1902587at2759"/>
<dbReference type="EMBL" id="JABEYC010000257">
    <property type="protein sequence ID" value="KAF4980104.1"/>
    <property type="molecule type" value="Genomic_DNA"/>
</dbReference>
<dbReference type="InterPro" id="IPR050689">
    <property type="entry name" value="FKBP-type_PPIase"/>
</dbReference>
<evidence type="ECO:0000256" key="5">
    <source>
        <dbReference type="ARBA" id="ARBA00038106"/>
    </source>
</evidence>